<evidence type="ECO:0000256" key="1">
    <source>
        <dbReference type="SAM" id="Phobius"/>
    </source>
</evidence>
<keyword evidence="1" id="KW-0812">Transmembrane</keyword>
<dbReference type="OrthoDB" id="5740967at2"/>
<feature type="transmembrane region" description="Helical" evidence="1">
    <location>
        <begin position="102"/>
        <end position="122"/>
    </location>
</feature>
<feature type="transmembrane region" description="Helical" evidence="1">
    <location>
        <begin position="6"/>
        <end position="24"/>
    </location>
</feature>
<organism evidence="2 3">
    <name type="scientific">Microbulbifer aggregans</name>
    <dbReference type="NCBI Taxonomy" id="1769779"/>
    <lineage>
        <taxon>Bacteria</taxon>
        <taxon>Pseudomonadati</taxon>
        <taxon>Pseudomonadota</taxon>
        <taxon>Gammaproteobacteria</taxon>
        <taxon>Cellvibrionales</taxon>
        <taxon>Microbulbiferaceae</taxon>
        <taxon>Microbulbifer</taxon>
    </lineage>
</organism>
<feature type="transmembrane region" description="Helical" evidence="1">
    <location>
        <begin position="128"/>
        <end position="146"/>
    </location>
</feature>
<keyword evidence="3" id="KW-1185">Reference proteome</keyword>
<evidence type="ECO:0000313" key="2">
    <source>
        <dbReference type="EMBL" id="AOS97091.1"/>
    </source>
</evidence>
<feature type="transmembrane region" description="Helical" evidence="1">
    <location>
        <begin position="190"/>
        <end position="209"/>
    </location>
</feature>
<dbReference type="STRING" id="1769779.AUP74_01660"/>
<accession>A0A1C9W7G5</accession>
<keyword evidence="1" id="KW-1133">Transmembrane helix</keyword>
<feature type="transmembrane region" description="Helical" evidence="1">
    <location>
        <begin position="68"/>
        <end position="90"/>
    </location>
</feature>
<proteinExistence type="predicted"/>
<protein>
    <submittedName>
        <fullName evidence="2">Uncharacterized protein</fullName>
    </submittedName>
</protein>
<keyword evidence="1" id="KW-0472">Membrane</keyword>
<dbReference type="PATRIC" id="fig|1769779.3.peg.1659"/>
<feature type="transmembrane region" description="Helical" evidence="1">
    <location>
        <begin position="158"/>
        <end position="178"/>
    </location>
</feature>
<dbReference type="EMBL" id="CP014143">
    <property type="protein sequence ID" value="AOS97091.1"/>
    <property type="molecule type" value="Genomic_DNA"/>
</dbReference>
<feature type="transmembrane region" description="Helical" evidence="1">
    <location>
        <begin position="36"/>
        <end position="56"/>
    </location>
</feature>
<name>A0A1C9W7G5_9GAMM</name>
<dbReference type="KEGG" id="micc:AUP74_01660"/>
<dbReference type="Proteomes" id="UP000095672">
    <property type="component" value="Chromosome"/>
</dbReference>
<dbReference type="RefSeq" id="WP_069947156.1">
    <property type="nucleotide sequence ID" value="NZ_CP014143.1"/>
</dbReference>
<sequence>MGSSYWLAEVLLALAALLVANQYWYLARERSQSPALLVVAGCLCLALAAFVGAYRYGVDPQITELHRALSRLSGFLTFSSVGLALLWVYFVPAIGRQTRAPAYAALVLLAGSALGVMESGLIPPGSVSSLWSSIGLAGWLAVALLTRLRGHRLGRGEALLLASGPVLVIIASTVIGTGPSKLLGLARMNWFHLLLALGMMTLLWGRPLFDHVDGEAHHEPK</sequence>
<gene>
    <name evidence="2" type="ORF">AUP74_01660</name>
</gene>
<reference evidence="3" key="1">
    <citation type="submission" date="2016-01" db="EMBL/GenBank/DDBJ databases">
        <title>Complete genome sequence of Microbulbifer sp. CCB-MM1, a halophile isolated from Matang Mangrove Forest, Perak.</title>
        <authorList>
            <person name="Moh T.H."/>
            <person name="Dinesh B."/>
            <person name="Lau N.-S."/>
            <person name="Go F."/>
            <person name="Alexander Chong S.-C."/>
        </authorList>
    </citation>
    <scope>NUCLEOTIDE SEQUENCE [LARGE SCALE GENOMIC DNA]</scope>
    <source>
        <strain evidence="3">CCB-MM1</strain>
    </source>
</reference>
<dbReference type="AlphaFoldDB" id="A0A1C9W7G5"/>
<evidence type="ECO:0000313" key="3">
    <source>
        <dbReference type="Proteomes" id="UP000095672"/>
    </source>
</evidence>